<reference evidence="2" key="2">
    <citation type="submission" date="2023-04" db="EMBL/GenBank/DDBJ databases">
        <authorList>
            <person name="Sun J.-Q."/>
        </authorList>
    </citation>
    <scope>NUCLEOTIDE SEQUENCE</scope>
    <source>
        <strain evidence="2">CC-YY355</strain>
    </source>
</reference>
<gene>
    <name evidence="2" type="ORF">QF205_08640</name>
</gene>
<feature type="domain" description="Putative endonuclease Z1" evidence="1">
    <location>
        <begin position="397"/>
        <end position="625"/>
    </location>
</feature>
<dbReference type="Proteomes" id="UP001160550">
    <property type="component" value="Unassembled WGS sequence"/>
</dbReference>
<dbReference type="RefSeq" id="WP_280942349.1">
    <property type="nucleotide sequence ID" value="NZ_JARYGX010000018.1"/>
</dbReference>
<comment type="caution">
    <text evidence="2">The sequence shown here is derived from an EMBL/GenBank/DDBJ whole genome shotgun (WGS) entry which is preliminary data.</text>
</comment>
<organism evidence="2 3">
    <name type="scientific">Luteimonas composti</name>
    <dbReference type="NCBI Taxonomy" id="398257"/>
    <lineage>
        <taxon>Bacteria</taxon>
        <taxon>Pseudomonadati</taxon>
        <taxon>Pseudomonadota</taxon>
        <taxon>Gammaproteobacteria</taxon>
        <taxon>Lysobacterales</taxon>
        <taxon>Lysobacteraceae</taxon>
        <taxon>Luteimonas</taxon>
    </lineage>
</organism>
<sequence>MTHHQLLGLARMAMAQRAAQTPAQILEVVRDLAALPFLNPTPTEEDIVGAARQLEREFEVVLGPAHTIQASGHKPWLRSRAHEVSFRYWQRYRSYLIAGGMSEHVVNAVASVTDTIVDLAGDPTVEGKWSRRGLVVGHVQSGKTANYLGVINKAADVGYRLIILIAGVHNNLRSQTQERVDHGFVGRDSDQILSRQTNVDRVGVGELNPAFTATAYTSRAHDFSRVKAESLGNPLQNSAEPVILVVKKNPSILNNVIDWIRGTSASHGGLTLPMLVIDDEADNASVDTSKDPDAPRTINRLIRELLSLSTRNAYIGYTATPFANIFIDPDSENSDQGKDLFPRDFIVGLDAPSNYVGANEFFLSDDADTLTVDLTETEEWLPVKHRIDWPVDGLHASLVEAIDCFVLSKAIRILRGQGNRHHSMLVNVSRFTRVQGEVAKEISRHLVGVQSAVQNRHAMPPGAALGDPTMRSLHDTWRKHYAGGDETWEAIQAQLHQAAAGMSVVQINASKAAGKLDYRAHAETGLNVIAVGGNSLSRGFTLEGLTVSYFLRNTQMYDTLLQMGRWFGYRDGFKDLCRLFLRPEASDWYGFIADATEELRDEIKRMELHGLTPMDFGLAVRSHPGTLMVTARDKMRNTEQVVREVGLAGKLVETSVLVDSETARERNIDAVRTIVDTMLKAYGKPEAVDPEGELSSHLFRKVRADAVLDFISSFGTHPGQLEMQPAPLTTYIRDRTLDEWDVVLVSSSRAKAVDDDVNDVHGLAVGLQERIVEKRSNARSANALLVSGTKRRVASRGVERIGLTEEELAAARATHGESKKSIPDHVFREQRTRPLLMLHLLKTKTKVKAENGEDVEVRGDIHAAYGLSFPGLVANERDSLVLYTANLIAYRELYGGAEDEDDEATGDE</sequence>
<proteinExistence type="predicted"/>
<protein>
    <submittedName>
        <fullName evidence="2">Z1 domain-containing protein</fullName>
    </submittedName>
</protein>
<dbReference type="Pfam" id="PF10593">
    <property type="entry name" value="Z1"/>
    <property type="match status" value="1"/>
</dbReference>
<evidence type="ECO:0000313" key="3">
    <source>
        <dbReference type="Proteomes" id="UP001160550"/>
    </source>
</evidence>
<evidence type="ECO:0000259" key="1">
    <source>
        <dbReference type="Pfam" id="PF10593"/>
    </source>
</evidence>
<evidence type="ECO:0000313" key="2">
    <source>
        <dbReference type="EMBL" id="MDH7453136.1"/>
    </source>
</evidence>
<keyword evidence="3" id="KW-1185">Reference proteome</keyword>
<reference evidence="2" key="1">
    <citation type="journal article" date="2007" name="Int. J. Syst. Evol. Microbiol.">
        <title>Luteimonas composti sp. nov., a moderately thermophilic bacterium isolated from food waste.</title>
        <authorList>
            <person name="Young C.C."/>
            <person name="Kampfer P."/>
            <person name="Chen W.M."/>
            <person name="Yen W.S."/>
            <person name="Arun A.B."/>
            <person name="Lai W.A."/>
            <person name="Shen F.T."/>
            <person name="Rekha P.D."/>
            <person name="Lin K.Y."/>
            <person name="Chou J.H."/>
        </authorList>
    </citation>
    <scope>NUCLEOTIDE SEQUENCE</scope>
    <source>
        <strain evidence="2">CC-YY355</strain>
    </source>
</reference>
<name>A0ABT6MR69_9GAMM</name>
<accession>A0ABT6MR69</accession>
<dbReference type="EMBL" id="JARYGX010000018">
    <property type="protein sequence ID" value="MDH7453136.1"/>
    <property type="molecule type" value="Genomic_DNA"/>
</dbReference>
<dbReference type="InterPro" id="IPR018310">
    <property type="entry name" value="Put_endonuclease_Z1-dom"/>
</dbReference>